<dbReference type="EMBL" id="LAZR01000434">
    <property type="protein sequence ID" value="KKN69008.1"/>
    <property type="molecule type" value="Genomic_DNA"/>
</dbReference>
<feature type="region of interest" description="Disordered" evidence="1">
    <location>
        <begin position="68"/>
        <end position="89"/>
    </location>
</feature>
<organism evidence="2">
    <name type="scientific">marine sediment metagenome</name>
    <dbReference type="NCBI Taxonomy" id="412755"/>
    <lineage>
        <taxon>unclassified sequences</taxon>
        <taxon>metagenomes</taxon>
        <taxon>ecological metagenomes</taxon>
    </lineage>
</organism>
<accession>A0A0F9VTC7</accession>
<gene>
    <name evidence="2" type="ORF">LCGC14_0444800</name>
</gene>
<protein>
    <submittedName>
        <fullName evidence="2">Uncharacterized protein</fullName>
    </submittedName>
</protein>
<reference evidence="2" key="1">
    <citation type="journal article" date="2015" name="Nature">
        <title>Complex archaea that bridge the gap between prokaryotes and eukaryotes.</title>
        <authorList>
            <person name="Spang A."/>
            <person name="Saw J.H."/>
            <person name="Jorgensen S.L."/>
            <person name="Zaremba-Niedzwiedzka K."/>
            <person name="Martijn J."/>
            <person name="Lind A.E."/>
            <person name="van Eijk R."/>
            <person name="Schleper C."/>
            <person name="Guy L."/>
            <person name="Ettema T.J."/>
        </authorList>
    </citation>
    <scope>NUCLEOTIDE SEQUENCE</scope>
</reference>
<name>A0A0F9VTC7_9ZZZZ</name>
<evidence type="ECO:0000256" key="1">
    <source>
        <dbReference type="SAM" id="MobiDB-lite"/>
    </source>
</evidence>
<comment type="caution">
    <text evidence="2">The sequence shown here is derived from an EMBL/GenBank/DDBJ whole genome shotgun (WGS) entry which is preliminary data.</text>
</comment>
<proteinExistence type="predicted"/>
<sequence length="89" mass="10082">MKVLGEYTVKVQELSFAYPDHAHCLWSETGMSGRCRELVTRNVIINGRAHNVCTVHVADMVRSLRPKRYDATEPEEPRDVDVGLEGKRG</sequence>
<dbReference type="AlphaFoldDB" id="A0A0F9VTC7"/>
<evidence type="ECO:0000313" key="2">
    <source>
        <dbReference type="EMBL" id="KKN69008.1"/>
    </source>
</evidence>